<evidence type="ECO:0000256" key="2">
    <source>
        <dbReference type="SAM" id="Phobius"/>
    </source>
</evidence>
<dbReference type="InterPro" id="IPR040361">
    <property type="entry name" value="TPD1"/>
</dbReference>
<keyword evidence="2" id="KW-0812">Transmembrane</keyword>
<feature type="transmembrane region" description="Helical" evidence="2">
    <location>
        <begin position="7"/>
        <end position="25"/>
    </location>
</feature>
<dbReference type="PANTHER" id="PTHR33184:SF67">
    <property type="entry name" value="PROTEIN TAPETUM DETERMINANT 1"/>
    <property type="match status" value="1"/>
</dbReference>
<dbReference type="STRING" id="3818.A0A445EKX4"/>
<dbReference type="GO" id="GO:0001709">
    <property type="term" value="P:cell fate determination"/>
    <property type="evidence" value="ECO:0007669"/>
    <property type="project" value="TreeGrafter"/>
</dbReference>
<evidence type="ECO:0000313" key="4">
    <source>
        <dbReference type="Proteomes" id="UP000289738"/>
    </source>
</evidence>
<feature type="transmembrane region" description="Helical" evidence="2">
    <location>
        <begin position="31"/>
        <end position="52"/>
    </location>
</feature>
<gene>
    <name evidence="3" type="ORF">Ahy_A01g000690</name>
</gene>
<keyword evidence="4" id="KW-1185">Reference proteome</keyword>
<keyword evidence="2" id="KW-1133">Transmembrane helix</keyword>
<evidence type="ECO:0000313" key="3">
    <source>
        <dbReference type="EMBL" id="RYR76094.1"/>
    </source>
</evidence>
<sequence length="193" mass="21203">MQPSVPSYGYPVLAAGGGVGGMGFVVKCSKARSICMVSMAFALTVLLVRYEVFEDEMLFSKRNTTMIKTRKHLKRPTSGSGVDVEDMNRIGKACSKEDIAIYTGEAAPLPSGIPSYAVQIMNKCSNDCSIANIRLHCGWFSSARLINPRLFRRLRYDDCLVNDGRPLPPATAISFQYANTFRYPLTVASLVCL</sequence>
<dbReference type="AlphaFoldDB" id="A0A445EKX4"/>
<organism evidence="3 4">
    <name type="scientific">Arachis hypogaea</name>
    <name type="common">Peanut</name>
    <dbReference type="NCBI Taxonomy" id="3818"/>
    <lineage>
        <taxon>Eukaryota</taxon>
        <taxon>Viridiplantae</taxon>
        <taxon>Streptophyta</taxon>
        <taxon>Embryophyta</taxon>
        <taxon>Tracheophyta</taxon>
        <taxon>Spermatophyta</taxon>
        <taxon>Magnoliopsida</taxon>
        <taxon>eudicotyledons</taxon>
        <taxon>Gunneridae</taxon>
        <taxon>Pentapetalae</taxon>
        <taxon>rosids</taxon>
        <taxon>fabids</taxon>
        <taxon>Fabales</taxon>
        <taxon>Fabaceae</taxon>
        <taxon>Papilionoideae</taxon>
        <taxon>50 kb inversion clade</taxon>
        <taxon>dalbergioids sensu lato</taxon>
        <taxon>Dalbergieae</taxon>
        <taxon>Pterocarpus clade</taxon>
        <taxon>Arachis</taxon>
    </lineage>
</organism>
<evidence type="ECO:0000256" key="1">
    <source>
        <dbReference type="ARBA" id="ARBA00022729"/>
    </source>
</evidence>
<dbReference type="EMBL" id="SDMP01000001">
    <property type="protein sequence ID" value="RYR76094.1"/>
    <property type="molecule type" value="Genomic_DNA"/>
</dbReference>
<accession>A0A445EKX4</accession>
<keyword evidence="2" id="KW-0472">Membrane</keyword>
<comment type="caution">
    <text evidence="3">The sequence shown here is derived from an EMBL/GenBank/DDBJ whole genome shotgun (WGS) entry which is preliminary data.</text>
</comment>
<reference evidence="3 4" key="1">
    <citation type="submission" date="2019-01" db="EMBL/GenBank/DDBJ databases">
        <title>Sequencing of cultivated peanut Arachis hypogaea provides insights into genome evolution and oil improvement.</title>
        <authorList>
            <person name="Chen X."/>
        </authorList>
    </citation>
    <scope>NUCLEOTIDE SEQUENCE [LARGE SCALE GENOMIC DNA]</scope>
    <source>
        <strain evidence="4">cv. Fuhuasheng</strain>
        <tissue evidence="3">Leaves</tissue>
    </source>
</reference>
<protein>
    <submittedName>
        <fullName evidence="3">Uncharacterized protein</fullName>
    </submittedName>
</protein>
<dbReference type="Proteomes" id="UP000289738">
    <property type="component" value="Chromosome A01"/>
</dbReference>
<keyword evidence="1" id="KW-0732">Signal</keyword>
<name>A0A445EKX4_ARAHY</name>
<dbReference type="PANTHER" id="PTHR33184">
    <property type="entry name" value="PROTEIN TAPETUM DETERMINANT 1-LIKE-RELATED"/>
    <property type="match status" value="1"/>
</dbReference>
<dbReference type="Pfam" id="PF24068">
    <property type="entry name" value="TPD1_C"/>
    <property type="match status" value="1"/>
</dbReference>
<proteinExistence type="predicted"/>